<evidence type="ECO:0008006" key="7">
    <source>
        <dbReference type="Google" id="ProtNLM"/>
    </source>
</evidence>
<keyword evidence="4" id="KW-0472">Membrane</keyword>
<dbReference type="VEuPathDB" id="FungiDB:RhiirFUN_018732"/>
<dbReference type="PANTHER" id="PTHR31306">
    <property type="entry name" value="ALPHA-1,6-MANNOSYLTRANSFERASE MNN11-RELATED"/>
    <property type="match status" value="1"/>
</dbReference>
<protein>
    <recommendedName>
        <fullName evidence="7">Glycosyltransferase family 34 protein</fullName>
    </recommendedName>
</protein>
<keyword evidence="4" id="KW-0812">Transmembrane</keyword>
<comment type="similarity">
    <text evidence="1">Belongs to the glycosyltransferase 34 family.</text>
</comment>
<dbReference type="Gene3D" id="3.90.550.10">
    <property type="entry name" value="Spore Coat Polysaccharide Biosynthesis Protein SpsA, Chain A"/>
    <property type="match status" value="1"/>
</dbReference>
<dbReference type="Proteomes" id="UP000232688">
    <property type="component" value="Unassembled WGS sequence"/>
</dbReference>
<reference evidence="5 6" key="2">
    <citation type="submission" date="2017-10" db="EMBL/GenBank/DDBJ databases">
        <title>Genome analyses suggest a sexual origin of heterokaryosis in a supposedly ancient asexual fungus.</title>
        <authorList>
            <person name="Corradi N."/>
            <person name="Sedzielewska K."/>
            <person name="Noel J."/>
            <person name="Charron P."/>
            <person name="Farinelli L."/>
            <person name="Marton T."/>
            <person name="Kruger M."/>
            <person name="Pelin A."/>
            <person name="Brachmann A."/>
            <person name="Corradi N."/>
        </authorList>
    </citation>
    <scope>NUCLEOTIDE SEQUENCE [LARGE SCALE GENOMIC DNA]</scope>
    <source>
        <strain evidence="5 6">A1</strain>
    </source>
</reference>
<dbReference type="GO" id="GO:0016757">
    <property type="term" value="F:glycosyltransferase activity"/>
    <property type="evidence" value="ECO:0007669"/>
    <property type="project" value="UniProtKB-KW"/>
</dbReference>
<keyword evidence="3" id="KW-0808">Transferase</keyword>
<evidence type="ECO:0000256" key="3">
    <source>
        <dbReference type="ARBA" id="ARBA00022679"/>
    </source>
</evidence>
<dbReference type="VEuPathDB" id="FungiDB:RhiirA1_435626"/>
<sequence length="327" mass="38158">MMLNGDGLMVGYSFIYGEEENNEVIGSLDSKIERERENYIECMKKRSPIQSKQRPELFYCALIFVVAVFISFILLDLIYPFPESVISGDPWWKHNHRITIVTVINNVNDIDIAMVDTEKEVNNNNISTSIRNKKNYSEKYGYKFVIKGIEDWDREPSWANIPALLKTMNEYPNSDWLWWIDSNLFISNPSISLTSTILHDITLSPEYDNKEIIIGNDCFGINTASFLIHNSHWSRKFLKTVYNPRLFKDFKYEETVMQALIDFEDIEVGSRILFVPLRTLNSLPLNSSCGNDYRYKWHKGDFVVNLAGCEVQKDCENRFKEVMDCLK</sequence>
<dbReference type="InterPro" id="IPR008630">
    <property type="entry name" value="Glyco_trans_34"/>
</dbReference>
<dbReference type="EMBL" id="LLXH01000003">
    <property type="protein sequence ID" value="PKC76375.1"/>
    <property type="molecule type" value="Genomic_DNA"/>
</dbReference>
<proteinExistence type="inferred from homology"/>
<evidence type="ECO:0000256" key="4">
    <source>
        <dbReference type="SAM" id="Phobius"/>
    </source>
</evidence>
<evidence type="ECO:0000313" key="5">
    <source>
        <dbReference type="EMBL" id="PKC76375.1"/>
    </source>
</evidence>
<name>A0A2N0SLG3_9GLOM</name>
<evidence type="ECO:0000256" key="1">
    <source>
        <dbReference type="ARBA" id="ARBA00005664"/>
    </source>
</evidence>
<gene>
    <name evidence="5" type="ORF">RhiirA1_435626</name>
</gene>
<reference evidence="5 6" key="1">
    <citation type="submission" date="2017-10" db="EMBL/GenBank/DDBJ databases">
        <title>Extensive intraspecific genome diversity in a model arbuscular mycorrhizal fungus.</title>
        <authorList>
            <person name="Chen E.C.H."/>
            <person name="Morin E."/>
            <person name="Baudet D."/>
            <person name="Noel J."/>
            <person name="Ndikumana S."/>
            <person name="Charron P."/>
            <person name="St-Onge C."/>
            <person name="Giorgi J."/>
            <person name="Grigoriev I.V."/>
            <person name="Roux C."/>
            <person name="Martin F.M."/>
            <person name="Corradi N."/>
        </authorList>
    </citation>
    <scope>NUCLEOTIDE SEQUENCE [LARGE SCALE GENOMIC DNA]</scope>
    <source>
        <strain evidence="5 6">A1</strain>
    </source>
</reference>
<comment type="caution">
    <text evidence="5">The sequence shown here is derived from an EMBL/GenBank/DDBJ whole genome shotgun (WGS) entry which is preliminary data.</text>
</comment>
<dbReference type="AlphaFoldDB" id="A0A2N0SLG3"/>
<keyword evidence="4" id="KW-1133">Transmembrane helix</keyword>
<dbReference type="Pfam" id="PF05637">
    <property type="entry name" value="Glyco_transf_34"/>
    <property type="match status" value="1"/>
</dbReference>
<feature type="transmembrane region" description="Helical" evidence="4">
    <location>
        <begin position="57"/>
        <end position="79"/>
    </location>
</feature>
<keyword evidence="2" id="KW-0328">Glycosyltransferase</keyword>
<dbReference type="VEuPathDB" id="FungiDB:FUN_019829"/>
<evidence type="ECO:0000256" key="2">
    <source>
        <dbReference type="ARBA" id="ARBA00022676"/>
    </source>
</evidence>
<evidence type="ECO:0000313" key="6">
    <source>
        <dbReference type="Proteomes" id="UP000232688"/>
    </source>
</evidence>
<accession>A0A2N0SLG3</accession>
<organism evidence="5 6">
    <name type="scientific">Rhizophagus irregularis</name>
    <dbReference type="NCBI Taxonomy" id="588596"/>
    <lineage>
        <taxon>Eukaryota</taxon>
        <taxon>Fungi</taxon>
        <taxon>Fungi incertae sedis</taxon>
        <taxon>Mucoromycota</taxon>
        <taxon>Glomeromycotina</taxon>
        <taxon>Glomeromycetes</taxon>
        <taxon>Glomerales</taxon>
        <taxon>Glomeraceae</taxon>
        <taxon>Rhizophagus</taxon>
    </lineage>
</organism>
<dbReference type="GO" id="GO:0000139">
    <property type="term" value="C:Golgi membrane"/>
    <property type="evidence" value="ECO:0007669"/>
    <property type="project" value="TreeGrafter"/>
</dbReference>
<dbReference type="GO" id="GO:0006487">
    <property type="term" value="P:protein N-linked glycosylation"/>
    <property type="evidence" value="ECO:0007669"/>
    <property type="project" value="TreeGrafter"/>
</dbReference>
<dbReference type="InterPro" id="IPR029044">
    <property type="entry name" value="Nucleotide-diphossugar_trans"/>
</dbReference>
<dbReference type="PANTHER" id="PTHR31306:SF4">
    <property type="entry name" value="ALPHA-1,2-GALACTOSYLTRANSFERASE"/>
    <property type="match status" value="1"/>
</dbReference>